<accession>J0PW81</accession>
<evidence type="ECO:0000313" key="2">
    <source>
        <dbReference type="Proteomes" id="UP000008748"/>
    </source>
</evidence>
<dbReference type="AlphaFoldDB" id="J0PW81"/>
<dbReference type="Proteomes" id="UP000008748">
    <property type="component" value="Unassembled WGS sequence"/>
</dbReference>
<feature type="non-terminal residue" evidence="1">
    <location>
        <position position="1"/>
    </location>
</feature>
<keyword evidence="2" id="KW-1185">Reference proteome</keyword>
<organism evidence="1 2">
    <name type="scientific">Bartonella birtlesii LL-WM9</name>
    <dbReference type="NCBI Taxonomy" id="1094552"/>
    <lineage>
        <taxon>Bacteria</taxon>
        <taxon>Pseudomonadati</taxon>
        <taxon>Pseudomonadota</taxon>
        <taxon>Alphaproteobacteria</taxon>
        <taxon>Hyphomicrobiales</taxon>
        <taxon>Bartonellaceae</taxon>
        <taxon>Bartonella</taxon>
    </lineage>
</organism>
<proteinExistence type="predicted"/>
<evidence type="ECO:0000313" key="1">
    <source>
        <dbReference type="EMBL" id="EJF74394.1"/>
    </source>
</evidence>
<protein>
    <submittedName>
        <fullName evidence="1">Uncharacterized protein</fullName>
    </submittedName>
</protein>
<gene>
    <name evidence="1" type="ORF">ME7_01439</name>
</gene>
<dbReference type="EMBL" id="AIMC01000041">
    <property type="protein sequence ID" value="EJF74394.1"/>
    <property type="molecule type" value="Genomic_DNA"/>
</dbReference>
<sequence length="35" mass="4214">TEEEKYLYAGSDGNRRMFYNGIFNTPDDAPMYYFH</sequence>
<comment type="caution">
    <text evidence="1">The sequence shown here is derived from an EMBL/GenBank/DDBJ whole genome shotgun (WGS) entry which is preliminary data.</text>
</comment>
<name>J0PW81_9HYPH</name>
<reference evidence="1 2" key="1">
    <citation type="submission" date="2012-03" db="EMBL/GenBank/DDBJ databases">
        <title>The Genome Sequence of Bartonella birtlesii LL-WM9.</title>
        <authorList>
            <consortium name="The Broad Institute Genome Sequencing Platform"/>
            <consortium name="The Broad Institute Genome Sequencing Center for Infectious Disease"/>
            <person name="Feldgarden M."/>
            <person name="Kirby J."/>
            <person name="Kosoy M."/>
            <person name="Birtles R."/>
            <person name="Probert W.S."/>
            <person name="Chiaraviglio L."/>
            <person name="Young S.K."/>
            <person name="Zeng Q."/>
            <person name="Gargeya S."/>
            <person name="Fitzgerald M."/>
            <person name="Haas B."/>
            <person name="Abouelleil A."/>
            <person name="Alvarado L."/>
            <person name="Arachchi H.M."/>
            <person name="Berlin A."/>
            <person name="Chapman S.B."/>
            <person name="Gearin G."/>
            <person name="Goldberg J."/>
            <person name="Griggs A."/>
            <person name="Gujja S."/>
            <person name="Hansen M."/>
            <person name="Heiman D."/>
            <person name="Howarth C."/>
            <person name="Larimer J."/>
            <person name="Lui A."/>
            <person name="MacDonald P.J.P."/>
            <person name="McCowen C."/>
            <person name="Montmayeur A."/>
            <person name="Murphy C."/>
            <person name="Neiman D."/>
            <person name="Pearson M."/>
            <person name="Priest M."/>
            <person name="Roberts A."/>
            <person name="Saif S."/>
            <person name="Shea T."/>
            <person name="Sisk P."/>
            <person name="Stolte C."/>
            <person name="Sykes S."/>
            <person name="Wortman J."/>
            <person name="Nusbaum C."/>
            <person name="Birren B."/>
        </authorList>
    </citation>
    <scope>NUCLEOTIDE SEQUENCE [LARGE SCALE GENOMIC DNA]</scope>
    <source>
        <strain evidence="1 2">LL-WM9</strain>
    </source>
</reference>
<dbReference type="HOGENOM" id="CLU_3360965_0_0_5"/>